<feature type="transmembrane region" description="Helical" evidence="1">
    <location>
        <begin position="125"/>
        <end position="146"/>
    </location>
</feature>
<name>A0A2H0WR37_9BACT</name>
<reference evidence="3" key="1">
    <citation type="submission" date="2017-09" db="EMBL/GenBank/DDBJ databases">
        <title>Depth-based differentiation of microbial function through sediment-hosted aquifers and enrichment of novel symbionts in the deep terrestrial subsurface.</title>
        <authorList>
            <person name="Probst A.J."/>
            <person name="Ladd B."/>
            <person name="Jarett J.K."/>
            <person name="Geller-Mcgrath D.E."/>
            <person name="Sieber C.M.K."/>
            <person name="Emerson J.B."/>
            <person name="Anantharaman K."/>
            <person name="Thomas B.C."/>
            <person name="Malmstrom R."/>
            <person name="Stieglmeier M."/>
            <person name="Klingl A."/>
            <person name="Woyke T."/>
            <person name="Ryan C.M."/>
            <person name="Banfield J.F."/>
        </authorList>
    </citation>
    <scope>NUCLEOTIDE SEQUENCE [LARGE SCALE GENOMIC DNA]</scope>
</reference>
<feature type="transmembrane region" description="Helical" evidence="1">
    <location>
        <begin position="218"/>
        <end position="236"/>
    </location>
</feature>
<feature type="transmembrane region" description="Helical" evidence="1">
    <location>
        <begin position="189"/>
        <end position="212"/>
    </location>
</feature>
<evidence type="ECO:0000313" key="2">
    <source>
        <dbReference type="EMBL" id="PIS15113.1"/>
    </source>
</evidence>
<proteinExistence type="predicted"/>
<gene>
    <name evidence="2" type="ORF">COT63_01695</name>
</gene>
<dbReference type="EMBL" id="PEZH01000030">
    <property type="protein sequence ID" value="PIS15113.1"/>
    <property type="molecule type" value="Genomic_DNA"/>
</dbReference>
<organism evidence="2 3">
    <name type="scientific">Candidatus Shapirobacteria bacterium CG09_land_8_20_14_0_10_38_17</name>
    <dbReference type="NCBI Taxonomy" id="1974884"/>
    <lineage>
        <taxon>Bacteria</taxon>
        <taxon>Candidatus Shapironibacteriota</taxon>
    </lineage>
</organism>
<accession>A0A2H0WR37</accession>
<comment type="caution">
    <text evidence="2">The sequence shown here is derived from an EMBL/GenBank/DDBJ whole genome shotgun (WGS) entry which is preliminary data.</text>
</comment>
<protein>
    <submittedName>
        <fullName evidence="2">Uncharacterized protein</fullName>
    </submittedName>
</protein>
<evidence type="ECO:0000313" key="3">
    <source>
        <dbReference type="Proteomes" id="UP000231282"/>
    </source>
</evidence>
<dbReference type="AlphaFoldDB" id="A0A2H0WR37"/>
<dbReference type="Proteomes" id="UP000231282">
    <property type="component" value="Unassembled WGS sequence"/>
</dbReference>
<feature type="transmembrane region" description="Helical" evidence="1">
    <location>
        <begin position="38"/>
        <end position="56"/>
    </location>
</feature>
<feature type="transmembrane region" description="Helical" evidence="1">
    <location>
        <begin position="93"/>
        <end position="113"/>
    </location>
</feature>
<feature type="transmembrane region" description="Helical" evidence="1">
    <location>
        <begin position="68"/>
        <end position="87"/>
    </location>
</feature>
<feature type="transmembrane region" description="Helical" evidence="1">
    <location>
        <begin position="158"/>
        <end position="177"/>
    </location>
</feature>
<keyword evidence="1" id="KW-0812">Transmembrane</keyword>
<evidence type="ECO:0000256" key="1">
    <source>
        <dbReference type="SAM" id="Phobius"/>
    </source>
</evidence>
<keyword evidence="1" id="KW-1133">Transmembrane helix</keyword>
<sequence length="267" mass="30430">MFSLVRKKIRLSKRARFVFSAFVLGIGLLFIQSISFSWRYLAVGLWSVLALPLCLWSLREGLTFKFEWFITPILPVFFCASVALFYFLFPQSLIYQISIFLFLSFGIYIILLSENIFTVATLRTIALLRAAQAVGFLLTLLTVFFLYNTVFSFYLFPWWNAVLVFFISFPLFLQSLWTINLDQKIDTKVLLFTVILSLVVAQLALIVSLLPVNVLTGSLFLTCASYVLLGMVSAEISGRLFQKTIREYLVVGGLMFLALLLTTSWTG</sequence>
<feature type="transmembrane region" description="Helical" evidence="1">
    <location>
        <begin position="248"/>
        <end position="266"/>
    </location>
</feature>
<keyword evidence="1" id="KW-0472">Membrane</keyword>
<feature type="transmembrane region" description="Helical" evidence="1">
    <location>
        <begin position="15"/>
        <end position="32"/>
    </location>
</feature>